<dbReference type="AlphaFoldDB" id="A0AAD5NHT8"/>
<feature type="compositionally biased region" description="Low complexity" evidence="1">
    <location>
        <begin position="115"/>
        <end position="128"/>
    </location>
</feature>
<name>A0AAD5NHT8_ACENE</name>
<dbReference type="PANTHER" id="PTHR36373:SF2">
    <property type="entry name" value="TPX2 CENTRAL DOMAIN-CONTAINING PROTEIN"/>
    <property type="match status" value="1"/>
</dbReference>
<reference evidence="2" key="2">
    <citation type="submission" date="2023-02" db="EMBL/GenBank/DDBJ databases">
        <authorList>
            <person name="Swenson N.G."/>
            <person name="Wegrzyn J.L."/>
            <person name="Mcevoy S.L."/>
        </authorList>
    </citation>
    <scope>NUCLEOTIDE SEQUENCE</scope>
    <source>
        <strain evidence="2">91603</strain>
        <tissue evidence="2">Leaf</tissue>
    </source>
</reference>
<feature type="region of interest" description="Disordered" evidence="1">
    <location>
        <begin position="91"/>
        <end position="169"/>
    </location>
</feature>
<dbReference type="Proteomes" id="UP001064489">
    <property type="component" value="Chromosome 2"/>
</dbReference>
<feature type="compositionally biased region" description="Basic and acidic residues" evidence="1">
    <location>
        <begin position="138"/>
        <end position="161"/>
    </location>
</feature>
<dbReference type="EMBL" id="JAJSOW010000106">
    <property type="protein sequence ID" value="KAI9159761.1"/>
    <property type="molecule type" value="Genomic_DNA"/>
</dbReference>
<proteinExistence type="predicted"/>
<gene>
    <name evidence="2" type="ORF">LWI28_001685</name>
</gene>
<sequence length="316" mass="36131">MEAENIDWSNIESTFEEDNTYENINAPKWVDLSAPTEPVNDDTWFCNTNCKHAKNVEDFLKPTRNFKMKLLRSVSISEILPFRDRNLRDVKRKGKENRVSSVQNPKTECLGIQASDSSSDNNENQNPNHYTVTLNIKSDLEKKKQRDHSDANSTSRNDRKQPGLKSTFSARNLVAGRREVVNRITEFCGELKKMARNGLKKKGSSEKERVPLLIEKEANQGCSRSELKEFVLHPSTKKITCDRLEPEFNVKEDKDVRVQVQCQRRQRCPSPSSMSKKAKVPESEFNPVIRISLFDITTTGAESSTNAFTDLVKVFI</sequence>
<evidence type="ECO:0000313" key="2">
    <source>
        <dbReference type="EMBL" id="KAI9159761.1"/>
    </source>
</evidence>
<organism evidence="2 3">
    <name type="scientific">Acer negundo</name>
    <name type="common">Box elder</name>
    <dbReference type="NCBI Taxonomy" id="4023"/>
    <lineage>
        <taxon>Eukaryota</taxon>
        <taxon>Viridiplantae</taxon>
        <taxon>Streptophyta</taxon>
        <taxon>Embryophyta</taxon>
        <taxon>Tracheophyta</taxon>
        <taxon>Spermatophyta</taxon>
        <taxon>Magnoliopsida</taxon>
        <taxon>eudicotyledons</taxon>
        <taxon>Gunneridae</taxon>
        <taxon>Pentapetalae</taxon>
        <taxon>rosids</taxon>
        <taxon>malvids</taxon>
        <taxon>Sapindales</taxon>
        <taxon>Sapindaceae</taxon>
        <taxon>Hippocastanoideae</taxon>
        <taxon>Acereae</taxon>
        <taxon>Acer</taxon>
    </lineage>
</organism>
<keyword evidence="3" id="KW-1185">Reference proteome</keyword>
<protein>
    <submittedName>
        <fullName evidence="2">Uncharacterized protein</fullName>
    </submittedName>
</protein>
<evidence type="ECO:0000313" key="3">
    <source>
        <dbReference type="Proteomes" id="UP001064489"/>
    </source>
</evidence>
<reference evidence="2" key="1">
    <citation type="journal article" date="2022" name="Plant J.">
        <title>Strategies of tolerance reflected in two North American maple genomes.</title>
        <authorList>
            <person name="McEvoy S.L."/>
            <person name="Sezen U.U."/>
            <person name="Trouern-Trend A."/>
            <person name="McMahon S.M."/>
            <person name="Schaberg P.G."/>
            <person name="Yang J."/>
            <person name="Wegrzyn J.L."/>
            <person name="Swenson N.G."/>
        </authorList>
    </citation>
    <scope>NUCLEOTIDE SEQUENCE</scope>
    <source>
        <strain evidence="2">91603</strain>
    </source>
</reference>
<evidence type="ECO:0000256" key="1">
    <source>
        <dbReference type="SAM" id="MobiDB-lite"/>
    </source>
</evidence>
<comment type="caution">
    <text evidence="2">The sequence shown here is derived from an EMBL/GenBank/DDBJ whole genome shotgun (WGS) entry which is preliminary data.</text>
</comment>
<dbReference type="PANTHER" id="PTHR36373">
    <property type="entry name" value="EXPRESSED PROTEIN"/>
    <property type="match status" value="1"/>
</dbReference>
<accession>A0AAD5NHT8</accession>